<name>A0A916JC59_9BACT</name>
<feature type="transmembrane region" description="Helical" evidence="6">
    <location>
        <begin position="69"/>
        <end position="89"/>
    </location>
</feature>
<dbReference type="EMBL" id="CAJRAF010000002">
    <property type="protein sequence ID" value="CAG4998158.1"/>
    <property type="molecule type" value="Genomic_DNA"/>
</dbReference>
<accession>A0A916JC59</accession>
<comment type="similarity">
    <text evidence="2">Belongs to the EamA transporter family.</text>
</comment>
<evidence type="ECO:0000259" key="7">
    <source>
        <dbReference type="Pfam" id="PF00892"/>
    </source>
</evidence>
<sequence>MESKTKAYVALGMVCLVWGTTYLAVRIGVAGFPALLFMSVRNLIAGTLLLTVLAVLRKEKTWSWDNIKLQIIPGLCMITFGIGIVGWSVKYIPSGLAALICSMIPIFTMIVNLLFNKAERINWQIATGIMLGMCGVLLVFRDNLAFISNTNSLLGILVTMVSCLFWALGGLYTQKFKSGSGPFFNAGVQMLAGGLGLLVLSGLSEDWRQLPVPTTSSLFALLYLIVFGSILAFCSYLYAMSRLPAGLVSIYAYINPLVAIVLGYIILNEKITWLTMLSFIITMSGVYMVNVGYKLKKAQALRLATD</sequence>
<feature type="transmembrane region" description="Helical" evidence="6">
    <location>
        <begin position="152"/>
        <end position="171"/>
    </location>
</feature>
<evidence type="ECO:0000313" key="8">
    <source>
        <dbReference type="EMBL" id="CAG4998158.1"/>
    </source>
</evidence>
<feature type="transmembrane region" description="Helical" evidence="6">
    <location>
        <begin position="273"/>
        <end position="293"/>
    </location>
</feature>
<comment type="subcellular location">
    <subcellularLocation>
        <location evidence="1">Membrane</location>
        <topology evidence="1">Multi-pass membrane protein</topology>
    </subcellularLocation>
</comment>
<dbReference type="InterPro" id="IPR050638">
    <property type="entry name" value="AA-Vitamin_Transporters"/>
</dbReference>
<reference evidence="8" key="1">
    <citation type="submission" date="2021-04" db="EMBL/GenBank/DDBJ databases">
        <authorList>
            <person name="Rodrigo-Torres L."/>
            <person name="Arahal R. D."/>
            <person name="Lucena T."/>
        </authorList>
    </citation>
    <scope>NUCLEOTIDE SEQUENCE</scope>
    <source>
        <strain evidence="8">CECT 9275</strain>
    </source>
</reference>
<feature type="transmembrane region" description="Helical" evidence="6">
    <location>
        <begin position="122"/>
        <end position="140"/>
    </location>
</feature>
<keyword evidence="3 6" id="KW-0812">Transmembrane</keyword>
<dbReference type="Gene3D" id="1.10.3730.20">
    <property type="match status" value="1"/>
</dbReference>
<proteinExistence type="inferred from homology"/>
<dbReference type="GO" id="GO:0016020">
    <property type="term" value="C:membrane"/>
    <property type="evidence" value="ECO:0007669"/>
    <property type="project" value="UniProtKB-SubCell"/>
</dbReference>
<evidence type="ECO:0000313" key="9">
    <source>
        <dbReference type="Proteomes" id="UP000680038"/>
    </source>
</evidence>
<evidence type="ECO:0000256" key="1">
    <source>
        <dbReference type="ARBA" id="ARBA00004141"/>
    </source>
</evidence>
<dbReference type="AlphaFoldDB" id="A0A916JC59"/>
<keyword evidence="4 6" id="KW-1133">Transmembrane helix</keyword>
<feature type="transmembrane region" description="Helical" evidence="6">
    <location>
        <begin position="183"/>
        <end position="204"/>
    </location>
</feature>
<dbReference type="Pfam" id="PF00892">
    <property type="entry name" value="EamA"/>
    <property type="match status" value="2"/>
</dbReference>
<keyword evidence="9" id="KW-1185">Reference proteome</keyword>
<dbReference type="PANTHER" id="PTHR32322">
    <property type="entry name" value="INNER MEMBRANE TRANSPORTER"/>
    <property type="match status" value="1"/>
</dbReference>
<dbReference type="Proteomes" id="UP000680038">
    <property type="component" value="Unassembled WGS sequence"/>
</dbReference>
<keyword evidence="5 6" id="KW-0472">Membrane</keyword>
<evidence type="ECO:0000256" key="6">
    <source>
        <dbReference type="SAM" id="Phobius"/>
    </source>
</evidence>
<protein>
    <submittedName>
        <fullName evidence="8">Inner membrane transporter YedA</fullName>
    </submittedName>
</protein>
<evidence type="ECO:0000256" key="5">
    <source>
        <dbReference type="ARBA" id="ARBA00023136"/>
    </source>
</evidence>
<feature type="transmembrane region" description="Helical" evidence="6">
    <location>
        <begin position="35"/>
        <end position="57"/>
    </location>
</feature>
<comment type="caution">
    <text evidence="8">The sequence shown here is derived from an EMBL/GenBank/DDBJ whole genome shotgun (WGS) entry which is preliminary data.</text>
</comment>
<feature type="domain" description="EamA" evidence="7">
    <location>
        <begin position="9"/>
        <end position="140"/>
    </location>
</feature>
<feature type="domain" description="EamA" evidence="7">
    <location>
        <begin position="154"/>
        <end position="290"/>
    </location>
</feature>
<evidence type="ECO:0000256" key="4">
    <source>
        <dbReference type="ARBA" id="ARBA00022989"/>
    </source>
</evidence>
<feature type="transmembrane region" description="Helical" evidence="6">
    <location>
        <begin position="250"/>
        <end position="267"/>
    </location>
</feature>
<feature type="transmembrane region" description="Helical" evidence="6">
    <location>
        <begin position="7"/>
        <end position="29"/>
    </location>
</feature>
<feature type="transmembrane region" description="Helical" evidence="6">
    <location>
        <begin position="95"/>
        <end position="115"/>
    </location>
</feature>
<dbReference type="InterPro" id="IPR000620">
    <property type="entry name" value="EamA_dom"/>
</dbReference>
<dbReference type="SUPFAM" id="SSF103481">
    <property type="entry name" value="Multidrug resistance efflux transporter EmrE"/>
    <property type="match status" value="2"/>
</dbReference>
<dbReference type="PANTHER" id="PTHR32322:SF2">
    <property type="entry name" value="EAMA DOMAIN-CONTAINING PROTEIN"/>
    <property type="match status" value="1"/>
</dbReference>
<dbReference type="InterPro" id="IPR037185">
    <property type="entry name" value="EmrE-like"/>
</dbReference>
<organism evidence="8 9">
    <name type="scientific">Dyadobacter helix</name>
    <dbReference type="NCBI Taxonomy" id="2822344"/>
    <lineage>
        <taxon>Bacteria</taxon>
        <taxon>Pseudomonadati</taxon>
        <taxon>Bacteroidota</taxon>
        <taxon>Cytophagia</taxon>
        <taxon>Cytophagales</taxon>
        <taxon>Spirosomataceae</taxon>
        <taxon>Dyadobacter</taxon>
    </lineage>
</organism>
<feature type="transmembrane region" description="Helical" evidence="6">
    <location>
        <begin position="216"/>
        <end position="238"/>
    </location>
</feature>
<evidence type="ECO:0000256" key="2">
    <source>
        <dbReference type="ARBA" id="ARBA00007362"/>
    </source>
</evidence>
<gene>
    <name evidence="8" type="primary">yedA_1</name>
    <name evidence="8" type="ORF">DYBT9275_01941</name>
</gene>
<evidence type="ECO:0000256" key="3">
    <source>
        <dbReference type="ARBA" id="ARBA00022692"/>
    </source>
</evidence>
<dbReference type="RefSeq" id="WP_215238626.1">
    <property type="nucleotide sequence ID" value="NZ_CAJRAF010000002.1"/>
</dbReference>